<dbReference type="InterPro" id="IPR000835">
    <property type="entry name" value="HTH_MarR-typ"/>
</dbReference>
<dbReference type="Gene3D" id="1.10.10.10">
    <property type="entry name" value="Winged helix-like DNA-binding domain superfamily/Winged helix DNA-binding domain"/>
    <property type="match status" value="1"/>
</dbReference>
<proteinExistence type="predicted"/>
<evidence type="ECO:0000256" key="1">
    <source>
        <dbReference type="ARBA" id="ARBA00023015"/>
    </source>
</evidence>
<gene>
    <name evidence="5" type="ORF">H8Z77_04590</name>
</gene>
<comment type="caution">
    <text evidence="5">The sequence shown here is derived from an EMBL/GenBank/DDBJ whole genome shotgun (WGS) entry which is preliminary data.</text>
</comment>
<keyword evidence="3" id="KW-0804">Transcription</keyword>
<sequence length="144" mass="16760">MIYRNTNRYFDMALSDTKISSGQYFFLGFISENEGLTMYDLAKMGGFDKGTVTKAVQKLSEMDYVRIETDQNDKRVRHLYLTNKAKPVLERIYATRDHWKHQLVEGFTPEQEQEITETLRVMAEHSCAIVTEIAEQKGERTHGK</sequence>
<feature type="domain" description="HTH marR-type" evidence="4">
    <location>
        <begin position="1"/>
        <end position="124"/>
    </location>
</feature>
<keyword evidence="6" id="KW-1185">Reference proteome</keyword>
<evidence type="ECO:0000256" key="2">
    <source>
        <dbReference type="ARBA" id="ARBA00023125"/>
    </source>
</evidence>
<keyword evidence="1" id="KW-0805">Transcription regulation</keyword>
<evidence type="ECO:0000313" key="6">
    <source>
        <dbReference type="Proteomes" id="UP000649151"/>
    </source>
</evidence>
<dbReference type="EMBL" id="JACOQK010000001">
    <property type="protein sequence ID" value="MBC5787305.1"/>
    <property type="molecule type" value="Genomic_DNA"/>
</dbReference>
<dbReference type="PANTHER" id="PTHR42756">
    <property type="entry name" value="TRANSCRIPTIONAL REGULATOR, MARR"/>
    <property type="match status" value="1"/>
</dbReference>
<dbReference type="InterPro" id="IPR036388">
    <property type="entry name" value="WH-like_DNA-bd_sf"/>
</dbReference>
<accession>A0ABR7IQ80</accession>
<dbReference type="InterPro" id="IPR036390">
    <property type="entry name" value="WH_DNA-bd_sf"/>
</dbReference>
<dbReference type="SMART" id="SM00347">
    <property type="entry name" value="HTH_MARR"/>
    <property type="match status" value="1"/>
</dbReference>
<evidence type="ECO:0000313" key="5">
    <source>
        <dbReference type="EMBL" id="MBC5787305.1"/>
    </source>
</evidence>
<evidence type="ECO:0000256" key="3">
    <source>
        <dbReference type="ARBA" id="ARBA00023163"/>
    </source>
</evidence>
<dbReference type="PRINTS" id="PR00598">
    <property type="entry name" value="HTHMARR"/>
</dbReference>
<dbReference type="SUPFAM" id="SSF46785">
    <property type="entry name" value="Winged helix' DNA-binding domain"/>
    <property type="match status" value="1"/>
</dbReference>
<evidence type="ECO:0000259" key="4">
    <source>
        <dbReference type="PROSITE" id="PS50995"/>
    </source>
</evidence>
<protein>
    <submittedName>
        <fullName evidence="5">MarR family transcriptional regulator</fullName>
    </submittedName>
</protein>
<dbReference type="PANTHER" id="PTHR42756:SF1">
    <property type="entry name" value="TRANSCRIPTIONAL REPRESSOR OF EMRAB OPERON"/>
    <property type="match status" value="1"/>
</dbReference>
<dbReference type="Pfam" id="PF12802">
    <property type="entry name" value="MarR_2"/>
    <property type="match status" value="1"/>
</dbReference>
<keyword evidence="2" id="KW-0238">DNA-binding</keyword>
<organism evidence="5 6">
    <name type="scientific">Clostridium facile</name>
    <dbReference type="NCBI Taxonomy" id="2763035"/>
    <lineage>
        <taxon>Bacteria</taxon>
        <taxon>Bacillati</taxon>
        <taxon>Bacillota</taxon>
        <taxon>Clostridia</taxon>
        <taxon>Eubacteriales</taxon>
        <taxon>Clostridiaceae</taxon>
        <taxon>Clostridium</taxon>
    </lineage>
</organism>
<dbReference type="PROSITE" id="PS50995">
    <property type="entry name" value="HTH_MARR_2"/>
    <property type="match status" value="1"/>
</dbReference>
<dbReference type="Proteomes" id="UP000649151">
    <property type="component" value="Unassembled WGS sequence"/>
</dbReference>
<name>A0ABR7IQ80_9CLOT</name>
<reference evidence="5 6" key="1">
    <citation type="submission" date="2020-08" db="EMBL/GenBank/DDBJ databases">
        <title>Genome public.</title>
        <authorList>
            <person name="Liu C."/>
            <person name="Sun Q."/>
        </authorList>
    </citation>
    <scope>NUCLEOTIDE SEQUENCE [LARGE SCALE GENOMIC DNA]</scope>
    <source>
        <strain evidence="5 6">NSJ-27</strain>
    </source>
</reference>